<proteinExistence type="predicted"/>
<dbReference type="AlphaFoldDB" id="A0A192H529"/>
<dbReference type="EMBL" id="CP014873">
    <property type="protein sequence ID" value="ANK63343.1"/>
    <property type="molecule type" value="Genomic_DNA"/>
</dbReference>
<dbReference type="InterPro" id="IPR009530">
    <property type="entry name" value="DUF1149"/>
</dbReference>
<protein>
    <submittedName>
        <fullName evidence="1">Uncharacterized protein</fullName>
    </submittedName>
</protein>
<dbReference type="GeneID" id="42982891"/>
<sequence>MKTKAEPIIVEHFHYDRVASDAKPTTDVQVSLTEVEATGDGAGGKMAAGKIFQFSVPFTVTLDGFQVSGLIRRIVQLLDFNGEPSDIPAEEMQKLSRPLVEYIETLTYQITIVAIDHGVQLDFQPNDADSDKQ</sequence>
<accession>A0A192H529</accession>
<dbReference type="PIRSF" id="PIRSF031568">
    <property type="entry name" value="UCP031568"/>
    <property type="match status" value="1"/>
</dbReference>
<evidence type="ECO:0000313" key="1">
    <source>
        <dbReference type="EMBL" id="ANK63343.1"/>
    </source>
</evidence>
<dbReference type="SUPFAM" id="SSF54611">
    <property type="entry name" value="SecB-like"/>
    <property type="match status" value="1"/>
</dbReference>
<dbReference type="Gene3D" id="3.10.420.10">
    <property type="entry name" value="SecB-like"/>
    <property type="match status" value="1"/>
</dbReference>
<dbReference type="InterPro" id="IPR035958">
    <property type="entry name" value="SecB-like_sf"/>
</dbReference>
<dbReference type="Proteomes" id="UP000078582">
    <property type="component" value="Chromosome"/>
</dbReference>
<dbReference type="RefSeq" id="WP_068225338.1">
    <property type="nucleotide sequence ID" value="NZ_CP014623.1"/>
</dbReference>
<evidence type="ECO:0000313" key="2">
    <source>
        <dbReference type="Proteomes" id="UP000078582"/>
    </source>
</evidence>
<dbReference type="KEGG" id="lbt:AYR52_06860"/>
<organism evidence="1 2">
    <name type="scientific">Loigolactobacillus backii</name>
    <dbReference type="NCBI Taxonomy" id="375175"/>
    <lineage>
        <taxon>Bacteria</taxon>
        <taxon>Bacillati</taxon>
        <taxon>Bacillota</taxon>
        <taxon>Bacilli</taxon>
        <taxon>Lactobacillales</taxon>
        <taxon>Lactobacillaceae</taxon>
        <taxon>Loigolactobacillus</taxon>
    </lineage>
</organism>
<reference evidence="1 2" key="1">
    <citation type="submission" date="2016-03" db="EMBL/GenBank/DDBJ databases">
        <title>Pediococcus and Lactobacillus from brewery environment - whole genome sequencing and assembly.</title>
        <authorList>
            <person name="Behr J."/>
            <person name="Geissler A.J."/>
            <person name="Vogel R.F."/>
        </authorList>
    </citation>
    <scope>NUCLEOTIDE SEQUENCE [LARGE SCALE GENOMIC DNA]</scope>
    <source>
        <strain evidence="1 2">TMW 1.1989</strain>
    </source>
</reference>
<dbReference type="Pfam" id="PF06619">
    <property type="entry name" value="DUF1149"/>
    <property type="match status" value="1"/>
</dbReference>
<keyword evidence="2" id="KW-1185">Reference proteome</keyword>
<gene>
    <name evidence="1" type="ORF">AYR53_11520</name>
</gene>
<dbReference type="OrthoDB" id="2304456at2"/>
<name>A0A192H529_9LACO</name>
<dbReference type="STRING" id="375175.AYR53_11520"/>